<evidence type="ECO:0000313" key="6">
    <source>
        <dbReference type="EnsemblMetazoa" id="CLYHEMP025324.1"/>
    </source>
</evidence>
<keyword evidence="1 3" id="KW-0238">DNA-binding</keyword>
<dbReference type="AlphaFoldDB" id="A0A7M5XLU3"/>
<dbReference type="InterPro" id="IPR036390">
    <property type="entry name" value="WH_DNA-bd_sf"/>
</dbReference>
<comment type="subcellular location">
    <subcellularLocation>
        <location evidence="3">Nucleus</location>
    </subcellularLocation>
</comment>
<dbReference type="PANTHER" id="PTHR11829:SF343">
    <property type="entry name" value="FORK-HEAD DOMAIN-CONTAINING PROTEIN"/>
    <property type="match status" value="1"/>
</dbReference>
<keyword evidence="2 3" id="KW-0539">Nucleus</keyword>
<feature type="compositionally biased region" description="Polar residues" evidence="4">
    <location>
        <begin position="306"/>
        <end position="317"/>
    </location>
</feature>
<dbReference type="PROSITE" id="PS00658">
    <property type="entry name" value="FORK_HEAD_2"/>
    <property type="match status" value="1"/>
</dbReference>
<organism evidence="6 7">
    <name type="scientific">Clytia hemisphaerica</name>
    <dbReference type="NCBI Taxonomy" id="252671"/>
    <lineage>
        <taxon>Eukaryota</taxon>
        <taxon>Metazoa</taxon>
        <taxon>Cnidaria</taxon>
        <taxon>Hydrozoa</taxon>
        <taxon>Hydroidolina</taxon>
        <taxon>Leptothecata</taxon>
        <taxon>Obeliida</taxon>
        <taxon>Clytiidae</taxon>
        <taxon>Clytia</taxon>
    </lineage>
</organism>
<dbReference type="InterPro" id="IPR047519">
    <property type="entry name" value="FH_FOXQ2-like"/>
</dbReference>
<dbReference type="GO" id="GO:0005634">
    <property type="term" value="C:nucleus"/>
    <property type="evidence" value="ECO:0007669"/>
    <property type="project" value="UniProtKB-SubCell"/>
</dbReference>
<feature type="domain" description="Fork-head" evidence="5">
    <location>
        <begin position="54"/>
        <end position="146"/>
    </location>
</feature>
<feature type="region of interest" description="Disordered" evidence="4">
    <location>
        <begin position="299"/>
        <end position="327"/>
    </location>
</feature>
<evidence type="ECO:0000256" key="4">
    <source>
        <dbReference type="SAM" id="MobiDB-lite"/>
    </source>
</evidence>
<dbReference type="GO" id="GO:0009653">
    <property type="term" value="P:anatomical structure morphogenesis"/>
    <property type="evidence" value="ECO:0007669"/>
    <property type="project" value="TreeGrafter"/>
</dbReference>
<dbReference type="GeneID" id="136814299"/>
<dbReference type="GO" id="GO:0000981">
    <property type="term" value="F:DNA-binding transcription factor activity, RNA polymerase II-specific"/>
    <property type="evidence" value="ECO:0007669"/>
    <property type="project" value="TreeGrafter"/>
</dbReference>
<dbReference type="Proteomes" id="UP000594262">
    <property type="component" value="Unplaced"/>
</dbReference>
<dbReference type="CDD" id="cd20035">
    <property type="entry name" value="FH_FOXQ2-like"/>
    <property type="match status" value="1"/>
</dbReference>
<feature type="region of interest" description="Disordered" evidence="4">
    <location>
        <begin position="24"/>
        <end position="53"/>
    </location>
</feature>
<keyword evidence="7" id="KW-1185">Reference proteome</keyword>
<evidence type="ECO:0000259" key="5">
    <source>
        <dbReference type="PROSITE" id="PS50039"/>
    </source>
</evidence>
<evidence type="ECO:0000256" key="3">
    <source>
        <dbReference type="PROSITE-ProRule" id="PRU00089"/>
    </source>
</evidence>
<sequence>MNTIAAIEVAAGCRKLTKHSIESLTSPIESENGSDGGSTSPKKENKDRNKVHSDKVTSYTEMIARAILASPNVMATLADIYSHLISKYPLLKGRGKSWKNSVRHTLSLNEWFIKIPKLDNAKCCYWSIHPSYLQRFRKGDFQKQRKAAITKLRTHHHNSGHHHNRYYDLNYDISPTMDYHFPTHFNEMNNTSVSPHANFSSWPSRSPYEEYQTFFPPSGTAQQYQSPYQPTQMYNQQGTPPPYPVHPATNYPHSYYGAPEHENFFNYRPAETNNYYNAPPSHMRCGINRTVDPYRPAEREAASVLDDQQSNPHQPINSEMKAESTGC</sequence>
<dbReference type="InterPro" id="IPR050211">
    <property type="entry name" value="FOX_domain-containing"/>
</dbReference>
<dbReference type="OrthoDB" id="5402974at2759"/>
<dbReference type="PROSITE" id="PS50039">
    <property type="entry name" value="FORK_HEAD_3"/>
    <property type="match status" value="1"/>
</dbReference>
<reference evidence="6" key="1">
    <citation type="submission" date="2021-01" db="UniProtKB">
        <authorList>
            <consortium name="EnsemblMetazoa"/>
        </authorList>
    </citation>
    <scope>IDENTIFICATION</scope>
</reference>
<evidence type="ECO:0000256" key="1">
    <source>
        <dbReference type="ARBA" id="ARBA00023125"/>
    </source>
</evidence>
<evidence type="ECO:0000313" key="7">
    <source>
        <dbReference type="Proteomes" id="UP000594262"/>
    </source>
</evidence>
<dbReference type="InterPro" id="IPR036388">
    <property type="entry name" value="WH-like_DNA-bd_sf"/>
</dbReference>
<feature type="DNA-binding region" description="Fork-head" evidence="3">
    <location>
        <begin position="54"/>
        <end position="146"/>
    </location>
</feature>
<dbReference type="SUPFAM" id="SSF46785">
    <property type="entry name" value="Winged helix' DNA-binding domain"/>
    <property type="match status" value="1"/>
</dbReference>
<dbReference type="RefSeq" id="XP_066926924.1">
    <property type="nucleotide sequence ID" value="XM_067070823.1"/>
</dbReference>
<dbReference type="InterPro" id="IPR030456">
    <property type="entry name" value="TF_fork_head_CS_2"/>
</dbReference>
<protein>
    <recommendedName>
        <fullName evidence="5">Fork-head domain-containing protein</fullName>
    </recommendedName>
</protein>
<proteinExistence type="predicted"/>
<dbReference type="Gene3D" id="1.10.10.10">
    <property type="entry name" value="Winged helix-like DNA-binding domain superfamily/Winged helix DNA-binding domain"/>
    <property type="match status" value="1"/>
</dbReference>
<feature type="compositionally biased region" description="Polar residues" evidence="4">
    <location>
        <begin position="24"/>
        <end position="40"/>
    </location>
</feature>
<dbReference type="EnsemblMetazoa" id="CLYHEMT025324.1">
    <property type="protein sequence ID" value="CLYHEMP025324.1"/>
    <property type="gene ID" value="CLYHEMG025324"/>
</dbReference>
<dbReference type="Pfam" id="PF00250">
    <property type="entry name" value="Forkhead"/>
    <property type="match status" value="1"/>
</dbReference>
<dbReference type="InterPro" id="IPR001766">
    <property type="entry name" value="Fork_head_dom"/>
</dbReference>
<name>A0A7M5XLU3_9CNID</name>
<dbReference type="PANTHER" id="PTHR11829">
    <property type="entry name" value="FORKHEAD BOX PROTEIN"/>
    <property type="match status" value="1"/>
</dbReference>
<dbReference type="GO" id="GO:0000978">
    <property type="term" value="F:RNA polymerase II cis-regulatory region sequence-specific DNA binding"/>
    <property type="evidence" value="ECO:0007669"/>
    <property type="project" value="TreeGrafter"/>
</dbReference>
<dbReference type="SMART" id="SM00339">
    <property type="entry name" value="FH"/>
    <property type="match status" value="1"/>
</dbReference>
<dbReference type="PRINTS" id="PR00053">
    <property type="entry name" value="FORKHEAD"/>
</dbReference>
<dbReference type="GO" id="GO:0030154">
    <property type="term" value="P:cell differentiation"/>
    <property type="evidence" value="ECO:0007669"/>
    <property type="project" value="TreeGrafter"/>
</dbReference>
<feature type="compositionally biased region" description="Basic and acidic residues" evidence="4">
    <location>
        <begin position="41"/>
        <end position="53"/>
    </location>
</feature>
<accession>A0A7M5XLU3</accession>
<evidence type="ECO:0000256" key="2">
    <source>
        <dbReference type="ARBA" id="ARBA00023242"/>
    </source>
</evidence>